<dbReference type="OrthoDB" id="9789215at2"/>
<comment type="subcellular location">
    <subcellularLocation>
        <location evidence="1">Endomembrane system</location>
    </subcellularLocation>
</comment>
<dbReference type="PANTHER" id="PTHR30024">
    <property type="entry name" value="ALIPHATIC SULFONATES-BINDING PROTEIN-RELATED"/>
    <property type="match status" value="1"/>
</dbReference>
<dbReference type="AlphaFoldDB" id="A0A1H2PQS6"/>
<dbReference type="Pfam" id="PF13379">
    <property type="entry name" value="NMT1_2"/>
    <property type="match status" value="1"/>
</dbReference>
<protein>
    <submittedName>
        <fullName evidence="8">Nitrate/nitrite transport system substrate-binding protein</fullName>
    </submittedName>
</protein>
<evidence type="ECO:0000256" key="3">
    <source>
        <dbReference type="ARBA" id="ARBA00022475"/>
    </source>
</evidence>
<keyword evidence="5" id="KW-0732">Signal</keyword>
<keyword evidence="6" id="KW-0472">Membrane</keyword>
<dbReference type="EMBL" id="FNLO01000006">
    <property type="protein sequence ID" value="SDV48778.1"/>
    <property type="molecule type" value="Genomic_DNA"/>
</dbReference>
<dbReference type="RefSeq" id="WP_091908153.1">
    <property type="nucleotide sequence ID" value="NZ_FNLO01000006.1"/>
</dbReference>
<organism evidence="8 9">
    <name type="scientific">Chitinasiproducens palmae</name>
    <dbReference type="NCBI Taxonomy" id="1770053"/>
    <lineage>
        <taxon>Bacteria</taxon>
        <taxon>Pseudomonadati</taxon>
        <taxon>Pseudomonadota</taxon>
        <taxon>Betaproteobacteria</taxon>
        <taxon>Burkholderiales</taxon>
        <taxon>Burkholderiaceae</taxon>
        <taxon>Chitinasiproducens</taxon>
    </lineage>
</organism>
<keyword evidence="4" id="KW-0997">Cell inner membrane</keyword>
<dbReference type="STRING" id="1770053.SAMN05216551_10657"/>
<dbReference type="SUPFAM" id="SSF53850">
    <property type="entry name" value="Periplasmic binding protein-like II"/>
    <property type="match status" value="1"/>
</dbReference>
<gene>
    <name evidence="8" type="ORF">SAMN05216551_10657</name>
</gene>
<name>A0A1H2PQS6_9BURK</name>
<evidence type="ECO:0000313" key="8">
    <source>
        <dbReference type="EMBL" id="SDV48778.1"/>
    </source>
</evidence>
<dbReference type="Gene3D" id="3.40.190.10">
    <property type="entry name" value="Periplasmic binding protein-like II"/>
    <property type="match status" value="2"/>
</dbReference>
<sequence length="402" mass="42459">MTAPTLPAPTGASASPHAGAQRVRVGFVALSDAAPLVAAHRLQLDAHHGVEIVLCRQPSWSAVRDKLMSGELDAAHMPYGLPYGMELGIGGPQCGMAVLMVLNWNGQAITLAPGLADAYRASGELRGAMAGLGRKPVFAQTFPTGTHAMLLNYWLAAHGIDPLAEVRSIVIPPPQMAAALAARELDGFCAGEPWHAVAEAAGAGRTILPTSAIWPDHPEKVLACRRDFAALYPDIAGALIGTLLEACRWLDSAPNRLRAAQWLAAPTLLDAPRELIAARLLDRFPDGAIDGAAPLRFHADGAVNLPRAEDGLWFITQFRRWGMHPNRQGPDASETRAKQGGADAEDAATAARVTHAALYRDAAARAGVSLPADPGYRHVLCDGTVWHGQATSDYLAALSVRA</sequence>
<evidence type="ECO:0000256" key="7">
    <source>
        <dbReference type="SAM" id="MobiDB-lite"/>
    </source>
</evidence>
<dbReference type="CDD" id="cd13553">
    <property type="entry name" value="PBP2_NrtA_CpmA_like"/>
    <property type="match status" value="1"/>
</dbReference>
<evidence type="ECO:0000256" key="5">
    <source>
        <dbReference type="ARBA" id="ARBA00022729"/>
    </source>
</evidence>
<reference evidence="9" key="1">
    <citation type="submission" date="2016-09" db="EMBL/GenBank/DDBJ databases">
        <authorList>
            <person name="Varghese N."/>
            <person name="Submissions S."/>
        </authorList>
    </citation>
    <scope>NUCLEOTIDE SEQUENCE [LARGE SCALE GENOMIC DNA]</scope>
    <source>
        <strain evidence="9">JS23</strain>
    </source>
</reference>
<evidence type="ECO:0000256" key="6">
    <source>
        <dbReference type="ARBA" id="ARBA00023136"/>
    </source>
</evidence>
<evidence type="ECO:0000256" key="1">
    <source>
        <dbReference type="ARBA" id="ARBA00004308"/>
    </source>
</evidence>
<keyword evidence="2" id="KW-0813">Transport</keyword>
<dbReference type="PANTHER" id="PTHR30024:SF7">
    <property type="entry name" value="NITRATE_NITRITE BINDING PROTEIN NRTA"/>
    <property type="match status" value="1"/>
</dbReference>
<evidence type="ECO:0000256" key="4">
    <source>
        <dbReference type="ARBA" id="ARBA00022519"/>
    </source>
</evidence>
<keyword evidence="3" id="KW-1003">Cell membrane</keyword>
<proteinExistence type="predicted"/>
<evidence type="ECO:0000313" key="9">
    <source>
        <dbReference type="Proteomes" id="UP000243719"/>
    </source>
</evidence>
<keyword evidence="9" id="KW-1185">Reference proteome</keyword>
<feature type="region of interest" description="Disordered" evidence="7">
    <location>
        <begin position="325"/>
        <end position="346"/>
    </location>
</feature>
<dbReference type="GO" id="GO:0012505">
    <property type="term" value="C:endomembrane system"/>
    <property type="evidence" value="ECO:0007669"/>
    <property type="project" value="UniProtKB-SubCell"/>
</dbReference>
<evidence type="ECO:0000256" key="2">
    <source>
        <dbReference type="ARBA" id="ARBA00022448"/>
    </source>
</evidence>
<accession>A0A1H2PQS6</accession>
<dbReference type="Proteomes" id="UP000243719">
    <property type="component" value="Unassembled WGS sequence"/>
</dbReference>
<dbReference type="InterPro" id="IPR044527">
    <property type="entry name" value="NrtA/CpmA_ABC-bd_dom"/>
</dbReference>